<dbReference type="EMBL" id="RWGY01000139">
    <property type="protein sequence ID" value="TVU03815.1"/>
    <property type="molecule type" value="Genomic_DNA"/>
</dbReference>
<comment type="caution">
    <text evidence="2">The sequence shown here is derived from an EMBL/GenBank/DDBJ whole genome shotgun (WGS) entry which is preliminary data.</text>
</comment>
<dbReference type="PANTHER" id="PTHR33086">
    <property type="entry name" value="OS05G0468200 PROTEIN-RELATED"/>
    <property type="match status" value="1"/>
</dbReference>
<dbReference type="Proteomes" id="UP000324897">
    <property type="component" value="Unassembled WGS sequence"/>
</dbReference>
<dbReference type="AlphaFoldDB" id="A0A5J9SXU7"/>
<keyword evidence="3" id="KW-1185">Reference proteome</keyword>
<evidence type="ECO:0000259" key="1">
    <source>
        <dbReference type="Pfam" id="PF07762"/>
    </source>
</evidence>
<accession>A0A5J9SXU7</accession>
<proteinExistence type="predicted"/>
<dbReference type="Pfam" id="PF07762">
    <property type="entry name" value="DUF1618"/>
    <property type="match status" value="1"/>
</dbReference>
<reference evidence="2 3" key="1">
    <citation type="journal article" date="2019" name="Sci. Rep.">
        <title>A high-quality genome of Eragrostis curvula grass provides insights into Poaceae evolution and supports new strategies to enhance forage quality.</title>
        <authorList>
            <person name="Carballo J."/>
            <person name="Santos B.A.C.M."/>
            <person name="Zappacosta D."/>
            <person name="Garbus I."/>
            <person name="Selva J.P."/>
            <person name="Gallo C.A."/>
            <person name="Diaz A."/>
            <person name="Albertini E."/>
            <person name="Caccamo M."/>
            <person name="Echenique V."/>
        </authorList>
    </citation>
    <scope>NUCLEOTIDE SEQUENCE [LARGE SCALE GENOMIC DNA]</scope>
    <source>
        <strain evidence="3">cv. Victoria</strain>
        <tissue evidence="2">Leaf</tissue>
    </source>
</reference>
<evidence type="ECO:0000313" key="3">
    <source>
        <dbReference type="Proteomes" id="UP000324897"/>
    </source>
</evidence>
<name>A0A5J9SXU7_9POAL</name>
<sequence length="423" mass="47178">MPSSAAQERWVILSGLPNVVKDEEAKRAFPPGADIAVAFSNPPRATVLKVPYRVSSPPCFDHPYVAAADASGLLLLCSTEPYDVYFAIYTYHLCDARTGEAARLGDHNQPMGLHGRNAGLMVKGDGSCVVAELQPPTTGERATATLLRYAVGKGHKWVEKTLALSPPLQQNWCGEGVVSDGTMLWWVDLRHGLLGCDPFADEPELVHVPLPQIPDLLLPLTTVDSSAHHCVRMSGGRLRYAVIHGSANAPIVSTWALINDRWNPERRSVPLAEVWADESYLNTMLPWSVPALALLHPMDPDMVYFFLDNRIFSVDLRRKKVMECGESGMPDQPGEGFGIVRPSHLVHAWHYDPSSNRSDFESSYLRGEKEFAARNRMIGLLRATRKQAKELKRFRDDLIREQQEAIRMKALDCLLIHNVSSWR</sequence>
<protein>
    <recommendedName>
        <fullName evidence="1">DUF1618 domain-containing protein</fullName>
    </recommendedName>
</protein>
<gene>
    <name evidence="2" type="ORF">EJB05_50624</name>
</gene>
<dbReference type="InterPro" id="IPR011676">
    <property type="entry name" value="DUF1618"/>
</dbReference>
<feature type="non-terminal residue" evidence="2">
    <location>
        <position position="1"/>
    </location>
</feature>
<organism evidence="2 3">
    <name type="scientific">Eragrostis curvula</name>
    <name type="common">weeping love grass</name>
    <dbReference type="NCBI Taxonomy" id="38414"/>
    <lineage>
        <taxon>Eukaryota</taxon>
        <taxon>Viridiplantae</taxon>
        <taxon>Streptophyta</taxon>
        <taxon>Embryophyta</taxon>
        <taxon>Tracheophyta</taxon>
        <taxon>Spermatophyta</taxon>
        <taxon>Magnoliopsida</taxon>
        <taxon>Liliopsida</taxon>
        <taxon>Poales</taxon>
        <taxon>Poaceae</taxon>
        <taxon>PACMAD clade</taxon>
        <taxon>Chloridoideae</taxon>
        <taxon>Eragrostideae</taxon>
        <taxon>Eragrostidinae</taxon>
        <taxon>Eragrostis</taxon>
    </lineage>
</organism>
<dbReference type="Gramene" id="TVU03815">
    <property type="protein sequence ID" value="TVU03815"/>
    <property type="gene ID" value="EJB05_50624"/>
</dbReference>
<dbReference type="PANTHER" id="PTHR33086:SF46">
    <property type="entry name" value="EXPRESSED PROTEIN"/>
    <property type="match status" value="1"/>
</dbReference>
<dbReference type="OrthoDB" id="690115at2759"/>
<feature type="domain" description="DUF1618" evidence="1">
    <location>
        <begin position="186"/>
        <end position="304"/>
    </location>
</feature>
<evidence type="ECO:0000313" key="2">
    <source>
        <dbReference type="EMBL" id="TVU03815.1"/>
    </source>
</evidence>